<evidence type="ECO:0000313" key="3">
    <source>
        <dbReference type="Proteomes" id="UP000054988"/>
    </source>
</evidence>
<proteinExistence type="predicted"/>
<feature type="region of interest" description="Disordered" evidence="1">
    <location>
        <begin position="1"/>
        <end position="23"/>
    </location>
</feature>
<dbReference type="Proteomes" id="UP000054988">
    <property type="component" value="Unassembled WGS sequence"/>
</dbReference>
<dbReference type="EMBL" id="LATX01000525">
    <property type="protein sequence ID" value="KTB46019.1"/>
    <property type="molecule type" value="Genomic_DNA"/>
</dbReference>
<evidence type="ECO:0008006" key="4">
    <source>
        <dbReference type="Google" id="ProtNLM"/>
    </source>
</evidence>
<feature type="compositionally biased region" description="Basic and acidic residues" evidence="1">
    <location>
        <begin position="13"/>
        <end position="23"/>
    </location>
</feature>
<evidence type="ECO:0000256" key="1">
    <source>
        <dbReference type="SAM" id="MobiDB-lite"/>
    </source>
</evidence>
<organism evidence="2 3">
    <name type="scientific">Moniliophthora roreri</name>
    <name type="common">Frosty pod rot fungus</name>
    <name type="synonym">Monilia roreri</name>
    <dbReference type="NCBI Taxonomy" id="221103"/>
    <lineage>
        <taxon>Eukaryota</taxon>
        <taxon>Fungi</taxon>
        <taxon>Dikarya</taxon>
        <taxon>Basidiomycota</taxon>
        <taxon>Agaricomycotina</taxon>
        <taxon>Agaricomycetes</taxon>
        <taxon>Agaricomycetidae</taxon>
        <taxon>Agaricales</taxon>
        <taxon>Marasmiineae</taxon>
        <taxon>Marasmiaceae</taxon>
        <taxon>Moniliophthora</taxon>
    </lineage>
</organism>
<comment type="caution">
    <text evidence="2">The sequence shown here is derived from an EMBL/GenBank/DDBJ whole genome shotgun (WGS) entry which is preliminary data.</text>
</comment>
<evidence type="ECO:0000313" key="2">
    <source>
        <dbReference type="EMBL" id="KTB46019.1"/>
    </source>
</evidence>
<dbReference type="AlphaFoldDB" id="A0A0W0GBW7"/>
<protein>
    <recommendedName>
        <fullName evidence="4">SAP domain-containing protein</fullName>
    </recommendedName>
</protein>
<accession>A0A0W0GBW7</accession>
<sequence>METGDVSGEQESETPKGKERISEAEMQRVFDFPGATGDEIEQLKIYTFKNQLKELCSKYGLRKFGNVDMLCTRLVEFSENWDQRSKKPGACRTHKGPQKSKTVADPLAILQCINNKLDVVVRQQQHLNPTLSTIIPLATPRLSTNPMTPPVNLTQPISMSSVSPPQLTTVPDPCPHLQSLLTHTTTVTQPTASQATVQQTPSASSSSAFGFMQPDLGLTHPDAKWKCIVLYGEEDLDKLGRMWDDKNPDFNEKECLLRIGNPERGVPMKYWGDVLKLESPDPQDNCWEVWKCKLYPWSLIREYYNKVRKSAFWEEFTVDGCKLCQTAIYQDLLKRQPRYRGSR</sequence>
<gene>
    <name evidence="2" type="ORF">WG66_1407</name>
</gene>
<name>A0A0W0GBW7_MONRR</name>
<reference evidence="2 3" key="1">
    <citation type="submission" date="2015-12" db="EMBL/GenBank/DDBJ databases">
        <title>Draft genome sequence of Moniliophthora roreri, the causal agent of frosty pod rot of cacao.</title>
        <authorList>
            <person name="Aime M.C."/>
            <person name="Diaz-Valderrama J.R."/>
            <person name="Kijpornyongpan T."/>
            <person name="Phillips-Mora W."/>
        </authorList>
    </citation>
    <scope>NUCLEOTIDE SEQUENCE [LARGE SCALE GENOMIC DNA]</scope>
    <source>
        <strain evidence="2 3">MCA 2952</strain>
    </source>
</reference>